<keyword evidence="3" id="KW-1185">Reference proteome</keyword>
<protein>
    <submittedName>
        <fullName evidence="2">Uncharacterized protein</fullName>
    </submittedName>
</protein>
<dbReference type="EMBL" id="AMBO01000375">
    <property type="protein sequence ID" value="EKC99160.1"/>
    <property type="molecule type" value="Genomic_DNA"/>
</dbReference>
<dbReference type="AlphaFoldDB" id="K1VE93"/>
<dbReference type="Gene3D" id="3.60.130.30">
    <property type="match status" value="1"/>
</dbReference>
<evidence type="ECO:0000256" key="1">
    <source>
        <dbReference type="SAM" id="MobiDB-lite"/>
    </source>
</evidence>
<dbReference type="Proteomes" id="UP000006757">
    <property type="component" value="Unassembled WGS sequence"/>
</dbReference>
<feature type="compositionally biased region" description="Basic residues" evidence="1">
    <location>
        <begin position="10"/>
        <end position="20"/>
    </location>
</feature>
<sequence>MPPERELPRKRGQRGKKKRGNTSSAATPSSATPSSVTRSLATRSSATPSSATSSALASATSSALSSATPSSATPSSATPSSATSSALSSATPSSATPSSATPSSATSSALSSAITTGRGRKNLDFKEYTWERFDDSNTTNNYRVMPTRESLALTLPASWYDVPATGNVLHGYNYNTPLFAFFTLRQGIKPHQLDQLTTACQAIEATGLKPQTTAAHGGDFHQMWFGLWRRYSGFVFITKHAREQKLGAARAVEHLCALYDTIMGGRALNMLQEVDPLTRDRMAQHHRQVTSEFVRGMAEPAAAAANQTKKSVEVLESGQGNFDTNLRNRLGGMGTVLTVSRGEGTDFHFDHNDFKAHYTVVFVIGRRAILYFKALNRSVILCPGEVIYFQSWLFEHKLIWDPSDESTAYSAVFTAFTCKNAAMSAGLDG</sequence>
<reference evidence="2 3" key="1">
    <citation type="journal article" date="2012" name="Eukaryot. Cell">
        <title>Genome sequence of the Trichosporon asahii environmental strain CBS 8904.</title>
        <authorList>
            <person name="Yang R.Y."/>
            <person name="Li H.T."/>
            <person name="Zhu H."/>
            <person name="Zhou G.P."/>
            <person name="Wang M."/>
            <person name="Wang L."/>
        </authorList>
    </citation>
    <scope>NUCLEOTIDE SEQUENCE [LARGE SCALE GENOMIC DNA]</scope>
    <source>
        <strain evidence="2 3">CBS 8904</strain>
    </source>
</reference>
<dbReference type="InParanoid" id="K1VE93"/>
<dbReference type="OrthoDB" id="10642884at2759"/>
<proteinExistence type="predicted"/>
<feature type="region of interest" description="Disordered" evidence="1">
    <location>
        <begin position="1"/>
        <end position="113"/>
    </location>
</feature>
<dbReference type="eggNOG" id="ENOG502T6DY">
    <property type="taxonomic scope" value="Eukaryota"/>
</dbReference>
<dbReference type="HOGENOM" id="CLU_639665_0_0_1"/>
<evidence type="ECO:0000313" key="3">
    <source>
        <dbReference type="Proteomes" id="UP000006757"/>
    </source>
</evidence>
<gene>
    <name evidence="2" type="ORF">A1Q2_06564</name>
</gene>
<name>K1VE93_TRIAC</name>
<accession>K1VE93</accession>
<comment type="caution">
    <text evidence="2">The sequence shown here is derived from an EMBL/GenBank/DDBJ whole genome shotgun (WGS) entry which is preliminary data.</text>
</comment>
<organism evidence="2 3">
    <name type="scientific">Trichosporon asahii var. asahii (strain CBS 8904)</name>
    <name type="common">Yeast</name>
    <dbReference type="NCBI Taxonomy" id="1220162"/>
    <lineage>
        <taxon>Eukaryota</taxon>
        <taxon>Fungi</taxon>
        <taxon>Dikarya</taxon>
        <taxon>Basidiomycota</taxon>
        <taxon>Agaricomycotina</taxon>
        <taxon>Tremellomycetes</taxon>
        <taxon>Trichosporonales</taxon>
        <taxon>Trichosporonaceae</taxon>
        <taxon>Trichosporon</taxon>
    </lineage>
</organism>
<feature type="compositionally biased region" description="Low complexity" evidence="1">
    <location>
        <begin position="22"/>
        <end position="113"/>
    </location>
</feature>
<dbReference type="STRING" id="1220162.K1VE93"/>
<evidence type="ECO:0000313" key="2">
    <source>
        <dbReference type="EMBL" id="EKC99160.1"/>
    </source>
</evidence>